<feature type="domain" description="FAR1" evidence="2">
    <location>
        <begin position="140"/>
        <end position="226"/>
    </location>
</feature>
<protein>
    <recommendedName>
        <fullName evidence="1">Protein FAR1-RELATED SEQUENCE</fullName>
    </recommendedName>
</protein>
<feature type="domain" description="MULE transposase" evidence="3">
    <location>
        <begin position="333"/>
        <end position="426"/>
    </location>
</feature>
<dbReference type="InterPro" id="IPR031052">
    <property type="entry name" value="FHY3/FAR1"/>
</dbReference>
<dbReference type="OrthoDB" id="680064at2759"/>
<organism evidence="4 5">
    <name type="scientific">Cinnamomum micranthum f. kanehirae</name>
    <dbReference type="NCBI Taxonomy" id="337451"/>
    <lineage>
        <taxon>Eukaryota</taxon>
        <taxon>Viridiplantae</taxon>
        <taxon>Streptophyta</taxon>
        <taxon>Embryophyta</taxon>
        <taxon>Tracheophyta</taxon>
        <taxon>Spermatophyta</taxon>
        <taxon>Magnoliopsida</taxon>
        <taxon>Magnoliidae</taxon>
        <taxon>Laurales</taxon>
        <taxon>Lauraceae</taxon>
        <taxon>Cinnamomum</taxon>
    </lineage>
</organism>
<sequence>MTNHTVIDGFGEFRSSVVMLIVPGPDTSKSHNSDHIYGQGLECIHPAPSSARQLHGLFGPLDLQYDSMASERSQYAVKPQIESLPFLPRERPQSQCLCFETVEKMESAASSTIKSLIPEVDEDKTPRLGMIFSNIEEAFNFYNTYAKAAGFSVRRSSEKKVKNEVIWKQFVCFKEGLRREKVGPNCGAQRLVANTRENCGAKFQVRKNKQGGWIACKFVAEHTHILSIPCKTHTLRSHRMTSGAKKKLRVPEVQDSGNENVDCTEKVARDCGKDKKEEIKGEDGQLLYGHFKHLKEMNPAFLFSIEKDSDDRIKHVFWADPTFRTSYCEFGDVVRFDMTYKTNKYDLVFCAFTGLNHHGQSILFGCGLLSNETFESFVWLFNNWLKAMRLGPPKAIITDHDCAIIKTVKSVMPATCHRFCLRHILDKMSMELGEVAIHTEGLLERAKHITYNSVTIEQFESEWNKMLTVFNVVDDNWLKGLYDIRENWVPIYSKHVFFGGMSMTQRSEYINAFIKQYTSDKSGLYDFILRFERAIACQKYREVKADYEIVNGKPKLKTDLPMEKQMSEIYTRKIFYMFQKQIMSILSCIEKLVKDDVEERTYVVLSFGDGKEIEWKVYFLRRIIDPIIGLESMRWTWSQIIGILKLVVIMGY</sequence>
<dbReference type="PANTHER" id="PTHR31669:SF302">
    <property type="entry name" value="PROTEIN FAR1-RELATED SEQUENCE"/>
    <property type="match status" value="1"/>
</dbReference>
<keyword evidence="1" id="KW-0863">Zinc-finger</keyword>
<keyword evidence="1" id="KW-0862">Zinc</keyword>
<dbReference type="STRING" id="337451.A0A3S3NF94"/>
<dbReference type="AlphaFoldDB" id="A0A3S3NF94"/>
<dbReference type="PANTHER" id="PTHR31669">
    <property type="entry name" value="PROTEIN FAR1-RELATED SEQUENCE 10-RELATED"/>
    <property type="match status" value="1"/>
</dbReference>
<gene>
    <name evidence="4" type="ORF">CKAN_00701600</name>
</gene>
<keyword evidence="1" id="KW-0539">Nucleus</keyword>
<dbReference type="Pfam" id="PF03101">
    <property type="entry name" value="FAR1"/>
    <property type="match status" value="1"/>
</dbReference>
<comment type="similarity">
    <text evidence="1">Belongs to the FHY3/FAR1 family.</text>
</comment>
<keyword evidence="1" id="KW-0479">Metal-binding</keyword>
<evidence type="ECO:0000313" key="4">
    <source>
        <dbReference type="EMBL" id="RWR78481.1"/>
    </source>
</evidence>
<reference evidence="4 5" key="1">
    <citation type="journal article" date="2019" name="Nat. Plants">
        <title>Stout camphor tree genome fills gaps in understanding of flowering plant genome evolution.</title>
        <authorList>
            <person name="Chaw S.M."/>
            <person name="Liu Y.C."/>
            <person name="Wu Y.W."/>
            <person name="Wang H.Y."/>
            <person name="Lin C.I."/>
            <person name="Wu C.S."/>
            <person name="Ke H.M."/>
            <person name="Chang L.Y."/>
            <person name="Hsu C.Y."/>
            <person name="Yang H.T."/>
            <person name="Sudianto E."/>
            <person name="Hsu M.H."/>
            <person name="Wu K.P."/>
            <person name="Wang L.N."/>
            <person name="Leebens-Mack J.H."/>
            <person name="Tsai I.J."/>
        </authorList>
    </citation>
    <scope>NUCLEOTIDE SEQUENCE [LARGE SCALE GENOMIC DNA]</scope>
    <source>
        <strain evidence="5">cv. Chaw 1501</strain>
        <tissue evidence="4">Young leaves</tissue>
    </source>
</reference>
<name>A0A3S3NF94_9MAGN</name>
<accession>A0A3S3NF94</accession>
<dbReference type="InterPro" id="IPR004330">
    <property type="entry name" value="FAR1_DNA_bnd_dom"/>
</dbReference>
<dbReference type="Pfam" id="PF10551">
    <property type="entry name" value="MULE"/>
    <property type="match status" value="1"/>
</dbReference>
<dbReference type="EMBL" id="QPKB01000003">
    <property type="protein sequence ID" value="RWR78481.1"/>
    <property type="molecule type" value="Genomic_DNA"/>
</dbReference>
<dbReference type="Proteomes" id="UP000283530">
    <property type="component" value="Unassembled WGS sequence"/>
</dbReference>
<evidence type="ECO:0000259" key="3">
    <source>
        <dbReference type="Pfam" id="PF10551"/>
    </source>
</evidence>
<evidence type="ECO:0000256" key="1">
    <source>
        <dbReference type="RuleBase" id="RU367018"/>
    </source>
</evidence>
<dbReference type="GO" id="GO:0008270">
    <property type="term" value="F:zinc ion binding"/>
    <property type="evidence" value="ECO:0007669"/>
    <property type="project" value="UniProtKB-UniRule"/>
</dbReference>
<keyword evidence="5" id="KW-1185">Reference proteome</keyword>
<dbReference type="GO" id="GO:0005634">
    <property type="term" value="C:nucleus"/>
    <property type="evidence" value="ECO:0007669"/>
    <property type="project" value="UniProtKB-SubCell"/>
</dbReference>
<comment type="function">
    <text evidence="1">Putative transcription activator involved in regulating light control of development.</text>
</comment>
<evidence type="ECO:0000313" key="5">
    <source>
        <dbReference type="Proteomes" id="UP000283530"/>
    </source>
</evidence>
<proteinExistence type="inferred from homology"/>
<dbReference type="GO" id="GO:0006355">
    <property type="term" value="P:regulation of DNA-templated transcription"/>
    <property type="evidence" value="ECO:0007669"/>
    <property type="project" value="UniProtKB-UniRule"/>
</dbReference>
<comment type="caution">
    <text evidence="4">The sequence shown here is derived from an EMBL/GenBank/DDBJ whole genome shotgun (WGS) entry which is preliminary data.</text>
</comment>
<dbReference type="InterPro" id="IPR018289">
    <property type="entry name" value="MULE_transposase_dom"/>
</dbReference>
<comment type="subcellular location">
    <subcellularLocation>
        <location evidence="1">Nucleus</location>
    </subcellularLocation>
</comment>
<evidence type="ECO:0000259" key="2">
    <source>
        <dbReference type="Pfam" id="PF03101"/>
    </source>
</evidence>